<accession>A0A1J4JM37</accession>
<gene>
    <name evidence="2" type="ORF">TRFO_08450</name>
</gene>
<evidence type="ECO:0000313" key="3">
    <source>
        <dbReference type="Proteomes" id="UP000179807"/>
    </source>
</evidence>
<dbReference type="Proteomes" id="UP000179807">
    <property type="component" value="Unassembled WGS sequence"/>
</dbReference>
<evidence type="ECO:0000256" key="1">
    <source>
        <dbReference type="SAM" id="Coils"/>
    </source>
</evidence>
<evidence type="ECO:0008006" key="4">
    <source>
        <dbReference type="Google" id="ProtNLM"/>
    </source>
</evidence>
<dbReference type="RefSeq" id="XP_068352624.1">
    <property type="nucleotide sequence ID" value="XM_068494290.1"/>
</dbReference>
<feature type="coiled-coil region" evidence="1">
    <location>
        <begin position="219"/>
        <end position="311"/>
    </location>
</feature>
<sequence>MIINILHNGQLFSAASDALLSESMYANYLLSQSSSPNNIVVQDELNQDEFSLLLEDIHNMPIEFNDPIKSLHAATVWDCINLINNIQLFLVSKCDNRTIIEALQLKLRPSRFLHILEEHVALNFEIFYLFTEFLLVHPSVIDRIITWYHVDITTKITQLQLFHHFSKKLQKFPKIGSILFKNVNFNEIPFDEVYNLVMNDELFDPQIIGNQLISFCLSEKEKIAEIQENQEKNEKIEHDRLIEEKESLLQECLAAEEAVEQAQNTLDATRERGVNHAPCLEYDIGFASHQLLLAMKEKEQAKKTLKKLREDSSNFEPLIQVNP</sequence>
<dbReference type="VEuPathDB" id="TrichDB:TRFO_08450"/>
<comment type="caution">
    <text evidence="2">The sequence shown here is derived from an EMBL/GenBank/DDBJ whole genome shotgun (WGS) entry which is preliminary data.</text>
</comment>
<reference evidence="2" key="1">
    <citation type="submission" date="2016-10" db="EMBL/GenBank/DDBJ databases">
        <authorList>
            <person name="Benchimol M."/>
            <person name="Almeida L.G."/>
            <person name="Vasconcelos A.T."/>
            <person name="Perreira-Neves A."/>
            <person name="Rosa I.A."/>
            <person name="Tasca T."/>
            <person name="Bogo M.R."/>
            <person name="de Souza W."/>
        </authorList>
    </citation>
    <scope>NUCLEOTIDE SEQUENCE [LARGE SCALE GENOMIC DNA]</scope>
    <source>
        <strain evidence="2">K</strain>
    </source>
</reference>
<organism evidence="2 3">
    <name type="scientific">Tritrichomonas foetus</name>
    <dbReference type="NCBI Taxonomy" id="1144522"/>
    <lineage>
        <taxon>Eukaryota</taxon>
        <taxon>Metamonada</taxon>
        <taxon>Parabasalia</taxon>
        <taxon>Tritrichomonadida</taxon>
        <taxon>Tritrichomonadidae</taxon>
        <taxon>Tritrichomonas</taxon>
    </lineage>
</organism>
<keyword evidence="1" id="KW-0175">Coiled coil</keyword>
<proteinExistence type="predicted"/>
<name>A0A1J4JM37_9EUKA</name>
<dbReference type="GeneID" id="94828994"/>
<protein>
    <recommendedName>
        <fullName evidence="4">BTB domain-containing protein</fullName>
    </recommendedName>
</protein>
<dbReference type="AlphaFoldDB" id="A0A1J4JM37"/>
<evidence type="ECO:0000313" key="2">
    <source>
        <dbReference type="EMBL" id="OHS99487.1"/>
    </source>
</evidence>
<dbReference type="EMBL" id="MLAK01001004">
    <property type="protein sequence ID" value="OHS99487.1"/>
    <property type="molecule type" value="Genomic_DNA"/>
</dbReference>
<keyword evidence="3" id="KW-1185">Reference proteome</keyword>